<comment type="caution">
    <text evidence="1">The sequence shown here is derived from an EMBL/GenBank/DDBJ whole genome shotgun (WGS) entry which is preliminary data.</text>
</comment>
<protein>
    <submittedName>
        <fullName evidence="1">Uncharacterized protein</fullName>
    </submittedName>
</protein>
<name>A0ACB9S2Q9_9MYRT</name>
<reference evidence="2" key="1">
    <citation type="journal article" date="2023" name="Front. Plant Sci.">
        <title>Chromosomal-level genome assembly of Melastoma candidum provides insights into trichome evolution.</title>
        <authorList>
            <person name="Zhong Y."/>
            <person name="Wu W."/>
            <person name="Sun C."/>
            <person name="Zou P."/>
            <person name="Liu Y."/>
            <person name="Dai S."/>
            <person name="Zhou R."/>
        </authorList>
    </citation>
    <scope>NUCLEOTIDE SEQUENCE [LARGE SCALE GENOMIC DNA]</scope>
</reference>
<keyword evidence="2" id="KW-1185">Reference proteome</keyword>
<dbReference type="Proteomes" id="UP001057402">
    <property type="component" value="Chromosome 2"/>
</dbReference>
<sequence>MGFDNECIVNIQSLAGEYFCPVCRLLVNPNEALQSQCTHLYCKPCLSYIANSSRACPYDGYLVTESDSKLLTESNRALAESIGKVPVHCLYHRSGCTWQGPLSECLNHCPGCAFGNSPVVCNRCGIQIVHRQVLEHAQTCPGVQTQPPAEGSQLAGVSSAADQSLNLKNTGTSNSQAPVSQTAMPGPMSNPQITSAQVPVAGQTIVPTPEQWYQQQQHQYQQYYQQYVGYDLYQQQYQQYYPYQAQEAQVQPQPQSQVQPQPQSQVQVQPQPQPLVHGQHPGQQQLLMQRQTHAPAVAIAPPSYAQVQPTMPPPSQLPSQVQPSQLVTLSITQHDSQPAHYPTQPFMQAVTQVPPNQQSLPQMPQPGVQPMINPSLQHQPSTAPQVPSQTPPAVVIQHPHLPANQQVIAQTHGQRPLSQAVTDYQSYPQAQPYPGSLQPLPILVQPNAQPHLVQPNTQPHLVQNQAQFPQPPPQARPFRPHIAVPHQQQSSVLPSPAQLPGVPTVQQQLMRPPSQQPGLPVPQHTVTRQYPQQIYLPQKQPLGGQSAVVQNSQSVHQAGPQSLPPQVQHGAFPNRLPNAIASVNLRAPNQSRNLIGRPVTPQMFPHMAVPANSHAISAGFNLNVNSKREVHLPSEQQPSGNLHSKPEKNANGQHVDLLSKATIVRDDASSSLGNDGQQGFSEVGECKQSDASAYESQEPASLDDAKDRANPEDAHDITDSNGDQKDVIGIKYEEKPVHGEKKWMDGFTASLEDGKPAVHMVTSLHNPGNGTKAVNQSGQEEEKLAHAQALVNSFGQEASRQHVSHPSQLDLTIDHELSRNSQHHSIMGHKNANSALKAEKFFYPRLGYMDGGSPDPRFLGSMEPGVFGQPSDFHSNRSRVKGPPAVGPVLESFPGGRSDLSFIEPPHPSYDRPISHEDQRKFHGPHYDVREVGSFGYFPSGSPLRSSLAGKPFNGHNPDWPGQIAASSRNFQTLGPNVDMVERSFGRSNDHIQRVSSWRMPGRHLESVPGQSNIDSFPAHNPGREYPDPSRNAFRDLTGLPLQNLGPELDRGEPYRSNHFFPESKSLSLHGPFQKEFGEIRNLRMGELARNGDQRSHNLMHSDFQRGHPGSRHFRLGEPASLGSSRDLARELIGRESFGNIRMNHPQFLEPRFRSNISSHGFLNDGKYPGDSKPFDNSRKRQAGSMGWCRICKVDCETVEGLEMHSQTREHQKAAIDIVRSFKQQNAKKLKLSSTNQAPAEDAGKVINTSAAEGGNEL</sequence>
<evidence type="ECO:0000313" key="1">
    <source>
        <dbReference type="EMBL" id="KAI4385573.1"/>
    </source>
</evidence>
<evidence type="ECO:0000313" key="2">
    <source>
        <dbReference type="Proteomes" id="UP001057402"/>
    </source>
</evidence>
<gene>
    <name evidence="1" type="ORF">MLD38_003583</name>
</gene>
<organism evidence="1 2">
    <name type="scientific">Melastoma candidum</name>
    <dbReference type="NCBI Taxonomy" id="119954"/>
    <lineage>
        <taxon>Eukaryota</taxon>
        <taxon>Viridiplantae</taxon>
        <taxon>Streptophyta</taxon>
        <taxon>Embryophyta</taxon>
        <taxon>Tracheophyta</taxon>
        <taxon>Spermatophyta</taxon>
        <taxon>Magnoliopsida</taxon>
        <taxon>eudicotyledons</taxon>
        <taxon>Gunneridae</taxon>
        <taxon>Pentapetalae</taxon>
        <taxon>rosids</taxon>
        <taxon>malvids</taxon>
        <taxon>Myrtales</taxon>
        <taxon>Melastomataceae</taxon>
        <taxon>Melastomatoideae</taxon>
        <taxon>Melastomateae</taxon>
        <taxon>Melastoma</taxon>
    </lineage>
</organism>
<dbReference type="EMBL" id="CM042881">
    <property type="protein sequence ID" value="KAI4385573.1"/>
    <property type="molecule type" value="Genomic_DNA"/>
</dbReference>
<accession>A0ACB9S2Q9</accession>
<proteinExistence type="predicted"/>